<gene>
    <name evidence="2" type="ORF">H4075_11955</name>
</gene>
<dbReference type="Pfam" id="PF12099">
    <property type="entry name" value="DUF3575"/>
    <property type="match status" value="1"/>
</dbReference>
<proteinExistence type="predicted"/>
<organism evidence="2 3">
    <name type="scientific">Lacibacter sediminis</name>
    <dbReference type="NCBI Taxonomy" id="2760713"/>
    <lineage>
        <taxon>Bacteria</taxon>
        <taxon>Pseudomonadati</taxon>
        <taxon>Bacteroidota</taxon>
        <taxon>Chitinophagia</taxon>
        <taxon>Chitinophagales</taxon>
        <taxon>Chitinophagaceae</taxon>
        <taxon>Lacibacter</taxon>
    </lineage>
</organism>
<reference evidence="3" key="1">
    <citation type="submission" date="2020-08" db="EMBL/GenBank/DDBJ databases">
        <title>Lacibacter sp. S13-6-6 genome sequencing.</title>
        <authorList>
            <person name="Jin L."/>
        </authorList>
    </citation>
    <scope>NUCLEOTIDE SEQUENCE [LARGE SCALE GENOMIC DNA]</scope>
    <source>
        <strain evidence="3">S13-6-6</strain>
    </source>
</reference>
<evidence type="ECO:0000313" key="3">
    <source>
        <dbReference type="Proteomes" id="UP000515344"/>
    </source>
</evidence>
<dbReference type="KEGG" id="lacs:H4075_11955"/>
<evidence type="ECO:0000256" key="1">
    <source>
        <dbReference type="SAM" id="SignalP"/>
    </source>
</evidence>
<keyword evidence="1" id="KW-0732">Signal</keyword>
<feature type="signal peptide" evidence="1">
    <location>
        <begin position="1"/>
        <end position="22"/>
    </location>
</feature>
<protein>
    <submittedName>
        <fullName evidence="2">DUF3575 domain-containing protein</fullName>
    </submittedName>
</protein>
<dbReference type="InterPro" id="IPR021958">
    <property type="entry name" value="DUF3575"/>
</dbReference>
<feature type="chain" id="PRO_5028811476" evidence="1">
    <location>
        <begin position="23"/>
        <end position="272"/>
    </location>
</feature>
<dbReference type="RefSeq" id="WP_182801076.1">
    <property type="nucleotide sequence ID" value="NZ_CP060007.1"/>
</dbReference>
<name>A0A7G5XBF7_9BACT</name>
<evidence type="ECO:0000313" key="2">
    <source>
        <dbReference type="EMBL" id="QNA42810.1"/>
    </source>
</evidence>
<sequence>MYNKKILTTLLFCALSITSLVAQSTLDEQSGGAAPVNVKPSVEKTDKHKMNILKVNLMALALKNYSFQYERVLTKKISVAVGIRSMPTGGLPFLSNYVDDIADGDPDLEANLRALKVGNFAITPEVRFYLNQKGYGRGFYIAPYYRYAKFNSDELPITFDGDANTTKTIKLKGDVITHSGGLMIGAQWHLGKVVTLDWWILGAHYGTSNGTLSGTPSSSLSANEQTEIKNTIESLELPLTKITAEVSANNIKAIVDGPWAGVRAGLTIGIKF</sequence>
<accession>A0A7G5XBF7</accession>
<dbReference type="EMBL" id="CP060007">
    <property type="protein sequence ID" value="QNA42810.1"/>
    <property type="molecule type" value="Genomic_DNA"/>
</dbReference>
<keyword evidence="3" id="KW-1185">Reference proteome</keyword>
<dbReference type="Proteomes" id="UP000515344">
    <property type="component" value="Chromosome"/>
</dbReference>
<dbReference type="AlphaFoldDB" id="A0A7G5XBF7"/>